<gene>
    <name evidence="2" type="ORF">MNBD_DELTA03-1848</name>
</gene>
<dbReference type="GO" id="GO:0051301">
    <property type="term" value="P:cell division"/>
    <property type="evidence" value="ECO:0007669"/>
    <property type="project" value="UniProtKB-KW"/>
</dbReference>
<keyword evidence="2" id="KW-0132">Cell division</keyword>
<protein>
    <submittedName>
        <fullName evidence="2">Zn-dependent hydrolase YycJ/WalJ, required for cell wall metabolism and coordination of cell division with DNA replication</fullName>
    </submittedName>
</protein>
<evidence type="ECO:0000313" key="2">
    <source>
        <dbReference type="EMBL" id="VAW41649.1"/>
    </source>
</evidence>
<dbReference type="InterPro" id="IPR001279">
    <property type="entry name" value="Metallo-B-lactamas"/>
</dbReference>
<feature type="domain" description="Metallo-beta-lactamase" evidence="1">
    <location>
        <begin position="11"/>
        <end position="189"/>
    </location>
</feature>
<accession>A0A3B0VXK2</accession>
<name>A0A3B0VXK2_9ZZZZ</name>
<dbReference type="Gene3D" id="3.60.15.10">
    <property type="entry name" value="Ribonuclease Z/Hydroxyacylglutathione hydrolase-like"/>
    <property type="match status" value="1"/>
</dbReference>
<keyword evidence="2" id="KW-0131">Cell cycle</keyword>
<dbReference type="AlphaFoldDB" id="A0A3B0VXK2"/>
<organism evidence="2">
    <name type="scientific">hydrothermal vent metagenome</name>
    <dbReference type="NCBI Taxonomy" id="652676"/>
    <lineage>
        <taxon>unclassified sequences</taxon>
        <taxon>metagenomes</taxon>
        <taxon>ecological metagenomes</taxon>
    </lineage>
</organism>
<sequence length="262" mass="28255">MRFCVLGSGSKGNCTLVESCGCALLIDAGFSGIELERRLNSVGLKPEIIKAVLVTHEHRDHVSGVGVLSRKYKLPVFINAATLTAADKIMGNLHAVVKFETGTSFSCAGFDVHPFAISHDTADPVGFTINDSHNLLGYCTDTGIISRLIAHHLSACQGLVLECNHDPDMLRNGNYPLSLQQRIRSQSGHLANHDSLSFVKELMTGCLRHVVMAHLSESNNSPELVQQEIDALLKSLPRSDSHPPLNISIAGQHKAGPLISLP</sequence>
<dbReference type="EMBL" id="UOEX01000391">
    <property type="protein sequence ID" value="VAW41649.1"/>
    <property type="molecule type" value="Genomic_DNA"/>
</dbReference>
<dbReference type="GO" id="GO:0016787">
    <property type="term" value="F:hydrolase activity"/>
    <property type="evidence" value="ECO:0007669"/>
    <property type="project" value="UniProtKB-KW"/>
</dbReference>
<reference evidence="2" key="1">
    <citation type="submission" date="2018-06" db="EMBL/GenBank/DDBJ databases">
        <authorList>
            <person name="Zhirakovskaya E."/>
        </authorList>
    </citation>
    <scope>NUCLEOTIDE SEQUENCE</scope>
</reference>
<evidence type="ECO:0000259" key="1">
    <source>
        <dbReference type="SMART" id="SM00849"/>
    </source>
</evidence>
<dbReference type="InterPro" id="IPR052533">
    <property type="entry name" value="WalJ/YycJ-like"/>
</dbReference>
<dbReference type="Pfam" id="PF12706">
    <property type="entry name" value="Lactamase_B_2"/>
    <property type="match status" value="1"/>
</dbReference>
<dbReference type="PANTHER" id="PTHR47619:SF1">
    <property type="entry name" value="EXODEOXYRIBONUCLEASE WALJ"/>
    <property type="match status" value="1"/>
</dbReference>
<proteinExistence type="predicted"/>
<keyword evidence="2" id="KW-0378">Hydrolase</keyword>
<dbReference type="SUPFAM" id="SSF56281">
    <property type="entry name" value="Metallo-hydrolase/oxidoreductase"/>
    <property type="match status" value="1"/>
</dbReference>
<dbReference type="InterPro" id="IPR036866">
    <property type="entry name" value="RibonucZ/Hydroxyglut_hydro"/>
</dbReference>
<dbReference type="SMART" id="SM00849">
    <property type="entry name" value="Lactamase_B"/>
    <property type="match status" value="1"/>
</dbReference>
<dbReference type="PANTHER" id="PTHR47619">
    <property type="entry name" value="METALLO-HYDROLASE YYCJ-RELATED"/>
    <property type="match status" value="1"/>
</dbReference>